<keyword evidence="1" id="KW-1133">Transmembrane helix</keyword>
<evidence type="ECO:0000256" key="1">
    <source>
        <dbReference type="SAM" id="Phobius"/>
    </source>
</evidence>
<keyword evidence="1" id="KW-0812">Transmembrane</keyword>
<evidence type="ECO:0000313" key="2">
    <source>
        <dbReference type="EMBL" id="CAB4905387.1"/>
    </source>
</evidence>
<sequence length="98" mass="10558">MERWGCMEFIQTTRVVLPTTNGGTLPDPYGGHNVSDCVGLYPKPGCGSEPVLSGDRGGSMQYATFGIMITALIVIGVRISRSIIKRDRARDEALGLND</sequence>
<dbReference type="EMBL" id="CAFBMJ010000065">
    <property type="protein sequence ID" value="CAB4905387.1"/>
    <property type="molecule type" value="Genomic_DNA"/>
</dbReference>
<reference evidence="2" key="1">
    <citation type="submission" date="2020-05" db="EMBL/GenBank/DDBJ databases">
        <authorList>
            <person name="Chiriac C."/>
            <person name="Salcher M."/>
            <person name="Ghai R."/>
            <person name="Kavagutti S V."/>
        </authorList>
    </citation>
    <scope>NUCLEOTIDE SEQUENCE</scope>
</reference>
<dbReference type="AlphaFoldDB" id="A0A6J7GB53"/>
<protein>
    <submittedName>
        <fullName evidence="2">Unannotated protein</fullName>
    </submittedName>
</protein>
<feature type="transmembrane region" description="Helical" evidence="1">
    <location>
        <begin position="60"/>
        <end position="80"/>
    </location>
</feature>
<dbReference type="EMBL" id="CAFBNR010000015">
    <property type="protein sequence ID" value="CAB4959012.1"/>
    <property type="molecule type" value="Genomic_DNA"/>
</dbReference>
<keyword evidence="1" id="KW-0472">Membrane</keyword>
<gene>
    <name evidence="2" type="ORF">UFOPK3573_00885</name>
    <name evidence="3" type="ORF">UFOPK3879_00469</name>
</gene>
<organism evidence="2">
    <name type="scientific">freshwater metagenome</name>
    <dbReference type="NCBI Taxonomy" id="449393"/>
    <lineage>
        <taxon>unclassified sequences</taxon>
        <taxon>metagenomes</taxon>
        <taxon>ecological metagenomes</taxon>
    </lineage>
</organism>
<name>A0A6J7GB53_9ZZZZ</name>
<accession>A0A6J7GB53</accession>
<proteinExistence type="predicted"/>
<evidence type="ECO:0000313" key="3">
    <source>
        <dbReference type="EMBL" id="CAB4959012.1"/>
    </source>
</evidence>